<accession>A0A6J5RHV7</accession>
<proteinExistence type="predicted"/>
<reference evidence="1" key="1">
    <citation type="submission" date="2020-05" db="EMBL/GenBank/DDBJ databases">
        <authorList>
            <person name="Chiriac C."/>
            <person name="Salcher M."/>
            <person name="Ghai R."/>
            <person name="Kavagutti S V."/>
        </authorList>
    </citation>
    <scope>NUCLEOTIDE SEQUENCE</scope>
</reference>
<sequence>MTDRPIIFNEPMIRALAKGKKTQTRILVRHHLSKAVVGDRLWVRETWANFEGGRDELSFRATSTGAFLDWVEGEELRWIPSVHMPRWASRFTLEITDVSSEGVQDIDEHEAIMEGVVANTDWIDPRAKFASIWNSIYTVRGERWGDNPRVTVLTFKVVPGNIDAITKGEAQ</sequence>
<protein>
    <recommendedName>
        <fullName evidence="2">ASCH domain containing protein</fullName>
    </recommendedName>
</protein>
<gene>
    <name evidence="1" type="ORF">UFOVP1299_27</name>
</gene>
<dbReference type="EMBL" id="LR797246">
    <property type="protein sequence ID" value="CAB4195682.1"/>
    <property type="molecule type" value="Genomic_DNA"/>
</dbReference>
<organism evidence="1">
    <name type="scientific">uncultured Caudovirales phage</name>
    <dbReference type="NCBI Taxonomy" id="2100421"/>
    <lineage>
        <taxon>Viruses</taxon>
        <taxon>Duplodnaviria</taxon>
        <taxon>Heunggongvirae</taxon>
        <taxon>Uroviricota</taxon>
        <taxon>Caudoviricetes</taxon>
        <taxon>Peduoviridae</taxon>
        <taxon>Maltschvirus</taxon>
        <taxon>Maltschvirus maltsch</taxon>
    </lineage>
</organism>
<evidence type="ECO:0000313" key="1">
    <source>
        <dbReference type="EMBL" id="CAB4195682.1"/>
    </source>
</evidence>
<name>A0A6J5RHV7_9CAUD</name>
<evidence type="ECO:0008006" key="2">
    <source>
        <dbReference type="Google" id="ProtNLM"/>
    </source>
</evidence>